<evidence type="ECO:0000313" key="3">
    <source>
        <dbReference type="Proteomes" id="UP000612899"/>
    </source>
</evidence>
<dbReference type="Proteomes" id="UP000612899">
    <property type="component" value="Unassembled WGS sequence"/>
</dbReference>
<feature type="compositionally biased region" description="Basic and acidic residues" evidence="1">
    <location>
        <begin position="64"/>
        <end position="77"/>
    </location>
</feature>
<protein>
    <recommendedName>
        <fullName evidence="4">Antitoxin</fullName>
    </recommendedName>
</protein>
<dbReference type="EMBL" id="BONY01000076">
    <property type="protein sequence ID" value="GIH09783.1"/>
    <property type="molecule type" value="Genomic_DNA"/>
</dbReference>
<evidence type="ECO:0000313" key="2">
    <source>
        <dbReference type="EMBL" id="GIH09783.1"/>
    </source>
</evidence>
<dbReference type="AlphaFoldDB" id="A0A8J3QF82"/>
<evidence type="ECO:0008006" key="4">
    <source>
        <dbReference type="Google" id="ProtNLM"/>
    </source>
</evidence>
<dbReference type="RefSeq" id="WP_203913513.1">
    <property type="nucleotide sequence ID" value="NZ_BONY01000076.1"/>
</dbReference>
<gene>
    <name evidence="2" type="ORF">Rhe02_78500</name>
</gene>
<feature type="region of interest" description="Disordered" evidence="1">
    <location>
        <begin position="62"/>
        <end position="83"/>
    </location>
</feature>
<sequence>MTSKRRMNLSLPEDVAEYLDGVDNASAVVAEAIRARQKSERSRAMLARHGISVTDDGIKAAGRRLREAESRRNEANKGRKATA</sequence>
<evidence type="ECO:0000256" key="1">
    <source>
        <dbReference type="SAM" id="MobiDB-lite"/>
    </source>
</evidence>
<name>A0A8J3QF82_9ACTN</name>
<proteinExistence type="predicted"/>
<reference evidence="2" key="1">
    <citation type="submission" date="2021-01" db="EMBL/GenBank/DDBJ databases">
        <title>Whole genome shotgun sequence of Rhizocola hellebori NBRC 109834.</title>
        <authorList>
            <person name="Komaki H."/>
            <person name="Tamura T."/>
        </authorList>
    </citation>
    <scope>NUCLEOTIDE SEQUENCE</scope>
    <source>
        <strain evidence="2">NBRC 109834</strain>
    </source>
</reference>
<comment type="caution">
    <text evidence="2">The sequence shown here is derived from an EMBL/GenBank/DDBJ whole genome shotgun (WGS) entry which is preliminary data.</text>
</comment>
<organism evidence="2 3">
    <name type="scientific">Rhizocola hellebori</name>
    <dbReference type="NCBI Taxonomy" id="1392758"/>
    <lineage>
        <taxon>Bacteria</taxon>
        <taxon>Bacillati</taxon>
        <taxon>Actinomycetota</taxon>
        <taxon>Actinomycetes</taxon>
        <taxon>Micromonosporales</taxon>
        <taxon>Micromonosporaceae</taxon>
        <taxon>Rhizocola</taxon>
    </lineage>
</organism>
<keyword evidence="3" id="KW-1185">Reference proteome</keyword>
<accession>A0A8J3QF82</accession>